<evidence type="ECO:0000313" key="1">
    <source>
        <dbReference type="EMBL" id="RAO78570.1"/>
    </source>
</evidence>
<accession>A0A328PAD8</accession>
<dbReference type="Proteomes" id="UP000249782">
    <property type="component" value="Unassembled WGS sequence"/>
</dbReference>
<dbReference type="EMBL" id="QLOE01000011">
    <property type="protein sequence ID" value="RAO78570.1"/>
    <property type="molecule type" value="Genomic_DNA"/>
</dbReference>
<gene>
    <name evidence="1" type="ORF">DPC56_07390</name>
</gene>
<dbReference type="Pfam" id="PF09001">
    <property type="entry name" value="DUF1890"/>
    <property type="match status" value="1"/>
</dbReference>
<reference evidence="1 2" key="1">
    <citation type="submission" date="2018-06" db="EMBL/GenBank/DDBJ databases">
        <title>Draft genome sequence of hyperthermophilic methanogen Methanothermobacter tenebrarum sp. MCM-B 1447.</title>
        <authorList>
            <person name="Pore S.D."/>
            <person name="Dagar S."/>
            <person name="Dhakephalkar P.K."/>
        </authorList>
    </citation>
    <scope>NUCLEOTIDE SEQUENCE [LARGE SCALE GENOMIC DNA]</scope>
    <source>
        <strain evidence="1 2">MCM B 1447</strain>
    </source>
</reference>
<proteinExistence type="predicted"/>
<name>A0A328PAD8_9EURY</name>
<dbReference type="RefSeq" id="WP_112094436.1">
    <property type="nucleotide sequence ID" value="NZ_QLOE01000011.1"/>
</dbReference>
<sequence length="153" mass="17208">MKEALIFLGCPESPIQAPLALYLSHKLREKNYGVTVTANPATLRLLEVADPARSYLDKTSDLDSTLDSLSKGEYDLLFGFIHNDAALTYFITFKSILEIPSIAIIFERDAKILNTLEKEVKENTDSHIVSARAHHNPNPLKVRIDKLLEELED</sequence>
<dbReference type="SUPFAM" id="SSF75181">
    <property type="entry name" value="Hypothetical protein MTH777 (MT0777)"/>
    <property type="match status" value="1"/>
</dbReference>
<dbReference type="PIRSF" id="PIRSF006600">
    <property type="entry name" value="UCP006600"/>
    <property type="match status" value="1"/>
</dbReference>
<protein>
    <submittedName>
        <fullName evidence="1">DUF1890 domain-containing protein</fullName>
    </submittedName>
</protein>
<organism evidence="1 2">
    <name type="scientific">Methanothermobacter tenebrarum</name>
    <dbReference type="NCBI Taxonomy" id="680118"/>
    <lineage>
        <taxon>Archaea</taxon>
        <taxon>Methanobacteriati</taxon>
        <taxon>Methanobacteriota</taxon>
        <taxon>Methanomada group</taxon>
        <taxon>Methanobacteria</taxon>
        <taxon>Methanobacteriales</taxon>
        <taxon>Methanobacteriaceae</taxon>
        <taxon>Methanothermobacter</taxon>
    </lineage>
</organism>
<dbReference type="OrthoDB" id="144859at2157"/>
<keyword evidence="2" id="KW-1185">Reference proteome</keyword>
<dbReference type="AlphaFoldDB" id="A0A328PAD8"/>
<dbReference type="Gene3D" id="3.40.50.10160">
    <property type="entry name" value="MTH777-like"/>
    <property type="match status" value="1"/>
</dbReference>
<evidence type="ECO:0000313" key="2">
    <source>
        <dbReference type="Proteomes" id="UP000249782"/>
    </source>
</evidence>
<comment type="caution">
    <text evidence="1">The sequence shown here is derived from an EMBL/GenBank/DDBJ whole genome shotgun (WGS) entry which is preliminary data.</text>
</comment>
<dbReference type="InterPro" id="IPR012033">
    <property type="entry name" value="UCP006600"/>
</dbReference>
<dbReference type="InterPro" id="IPR036608">
    <property type="entry name" value="MTH777-like_sf"/>
</dbReference>